<evidence type="ECO:0000256" key="1">
    <source>
        <dbReference type="ARBA" id="ARBA00008226"/>
    </source>
</evidence>
<evidence type="ECO:0000313" key="12">
    <source>
        <dbReference type="Proteomes" id="UP001174909"/>
    </source>
</evidence>
<protein>
    <recommendedName>
        <fullName evidence="2">alanine--tRNA ligase</fullName>
        <ecNumber evidence="2">6.1.1.7</ecNumber>
    </recommendedName>
</protein>
<dbReference type="PANTHER" id="PTHR11777">
    <property type="entry name" value="ALANYL-TRNA SYNTHETASE"/>
    <property type="match status" value="1"/>
</dbReference>
<dbReference type="GO" id="GO:0005739">
    <property type="term" value="C:mitochondrion"/>
    <property type="evidence" value="ECO:0007669"/>
    <property type="project" value="TreeGrafter"/>
</dbReference>
<dbReference type="SUPFAM" id="SSF55186">
    <property type="entry name" value="ThrRS/AlaRS common domain"/>
    <property type="match status" value="1"/>
</dbReference>
<evidence type="ECO:0000256" key="8">
    <source>
        <dbReference type="ARBA" id="ARBA00022917"/>
    </source>
</evidence>
<dbReference type="InterPro" id="IPR018163">
    <property type="entry name" value="Thr/Ala-tRNA-synth_IIc_edit"/>
</dbReference>
<dbReference type="SMART" id="SM00863">
    <property type="entry name" value="tRNA_SAD"/>
    <property type="match status" value="1"/>
</dbReference>
<evidence type="ECO:0000256" key="6">
    <source>
        <dbReference type="ARBA" id="ARBA00022840"/>
    </source>
</evidence>
<evidence type="ECO:0000256" key="2">
    <source>
        <dbReference type="ARBA" id="ARBA00013168"/>
    </source>
</evidence>
<dbReference type="Pfam" id="PF07973">
    <property type="entry name" value="tRNA_SAD"/>
    <property type="match status" value="1"/>
</dbReference>
<dbReference type="EMBL" id="CASHTH010002973">
    <property type="protein sequence ID" value="CAI8038057.1"/>
    <property type="molecule type" value="Genomic_DNA"/>
</dbReference>
<dbReference type="InterPro" id="IPR012947">
    <property type="entry name" value="tRNA_SAD"/>
</dbReference>
<dbReference type="GO" id="GO:0000049">
    <property type="term" value="F:tRNA binding"/>
    <property type="evidence" value="ECO:0007669"/>
    <property type="project" value="UniProtKB-KW"/>
</dbReference>
<dbReference type="InterPro" id="IPR018165">
    <property type="entry name" value="Ala-tRNA-synth_IIc_core"/>
</dbReference>
<evidence type="ECO:0000313" key="11">
    <source>
        <dbReference type="EMBL" id="CAI8038057.1"/>
    </source>
</evidence>
<reference evidence="11" key="1">
    <citation type="submission" date="2023-03" db="EMBL/GenBank/DDBJ databases">
        <authorList>
            <person name="Steffen K."/>
            <person name="Cardenas P."/>
        </authorList>
    </citation>
    <scope>NUCLEOTIDE SEQUENCE</scope>
</reference>
<keyword evidence="8" id="KW-0648">Protein biosynthesis</keyword>
<accession>A0AA35SYY4</accession>
<keyword evidence="6" id="KW-0067">ATP-binding</keyword>
<keyword evidence="9" id="KW-0030">Aminoacyl-tRNA synthetase</keyword>
<dbReference type="Gene3D" id="3.30.980.10">
    <property type="entry name" value="Threonyl-trna Synthetase, Chain A, domain 2"/>
    <property type="match status" value="1"/>
</dbReference>
<keyword evidence="3" id="KW-0820">tRNA-binding</keyword>
<dbReference type="GO" id="GO:0006419">
    <property type="term" value="P:alanyl-tRNA aminoacylation"/>
    <property type="evidence" value="ECO:0007669"/>
    <property type="project" value="InterPro"/>
</dbReference>
<evidence type="ECO:0000256" key="5">
    <source>
        <dbReference type="ARBA" id="ARBA00022741"/>
    </source>
</evidence>
<comment type="caution">
    <text evidence="11">The sequence shown here is derived from an EMBL/GenBank/DDBJ whole genome shotgun (WGS) entry which is preliminary data.</text>
</comment>
<evidence type="ECO:0000256" key="7">
    <source>
        <dbReference type="ARBA" id="ARBA00022884"/>
    </source>
</evidence>
<organism evidence="11 12">
    <name type="scientific">Geodia barretti</name>
    <name type="common">Barrett's horny sponge</name>
    <dbReference type="NCBI Taxonomy" id="519541"/>
    <lineage>
        <taxon>Eukaryota</taxon>
        <taxon>Metazoa</taxon>
        <taxon>Porifera</taxon>
        <taxon>Demospongiae</taxon>
        <taxon>Heteroscleromorpha</taxon>
        <taxon>Tetractinellida</taxon>
        <taxon>Astrophorina</taxon>
        <taxon>Geodiidae</taxon>
        <taxon>Geodia</taxon>
    </lineage>
</organism>
<evidence type="ECO:0000256" key="9">
    <source>
        <dbReference type="ARBA" id="ARBA00023146"/>
    </source>
</evidence>
<dbReference type="InterPro" id="IPR050058">
    <property type="entry name" value="Ala-tRNA_ligase"/>
</dbReference>
<dbReference type="GO" id="GO:0004813">
    <property type="term" value="F:alanine-tRNA ligase activity"/>
    <property type="evidence" value="ECO:0007669"/>
    <property type="project" value="UniProtKB-EC"/>
</dbReference>
<comment type="similarity">
    <text evidence="1">Belongs to the class-II aminoacyl-tRNA synthetase family.</text>
</comment>
<dbReference type="PANTHER" id="PTHR11777:SF9">
    <property type="entry name" value="ALANINE--TRNA LIGASE, CYTOPLASMIC"/>
    <property type="match status" value="1"/>
</dbReference>
<feature type="domain" description="Alanyl-transfer RNA synthetases family profile" evidence="10">
    <location>
        <begin position="1"/>
        <end position="123"/>
    </location>
</feature>
<sequence length="327" mass="35345">MTPDEINETEKIVQRMIEANYQVYARETPLGLAKEIQGLRAVFDETYPDPVRVLSIGEPVETLTGDPTGPWAVQYSVEFCGGTHLHRSSHIMSIALVTEEAIAKGIRRIVALTGPEALKAHRNAGLIEKEVGDLELKVKSGLEDGSLPFKTATKMIVETGDSLSNSLISQWRKETMRRTLNSLKKSVIDADRAHKTKLAQQAVERAKEIIAGLDTQKESVVVEEMAVGGNSKALDTALKQFKGQAPNTAAMFFSRDEDSGKVFCLCLVPKGLVSKGLQADQWVQTVIEVTGGKGGGTTTTAQASGPNVDQLPQALAAARTYANSKLQ</sequence>
<keyword evidence="5" id="KW-0547">Nucleotide-binding</keyword>
<dbReference type="Proteomes" id="UP001174909">
    <property type="component" value="Unassembled WGS sequence"/>
</dbReference>
<dbReference type="EC" id="6.1.1.7" evidence="2"/>
<dbReference type="Gene3D" id="3.10.310.40">
    <property type="match status" value="1"/>
</dbReference>
<keyword evidence="7" id="KW-0694">RNA-binding</keyword>
<dbReference type="FunFam" id="3.30.980.10:FF:000004">
    <property type="entry name" value="Alanine--tRNA ligase, cytoplasmic"/>
    <property type="match status" value="1"/>
</dbReference>
<dbReference type="Pfam" id="PF02272">
    <property type="entry name" value="DHHA1"/>
    <property type="match status" value="1"/>
</dbReference>
<keyword evidence="12" id="KW-1185">Reference proteome</keyword>
<dbReference type="InterPro" id="IPR003156">
    <property type="entry name" value="DHHA1_dom"/>
</dbReference>
<gene>
    <name evidence="11" type="ORF">GBAR_LOCUS21218</name>
</gene>
<dbReference type="FunFam" id="3.10.310.40:FF:000002">
    <property type="entry name" value="alanine--tRNA ligase, cytoplasmic"/>
    <property type="match status" value="1"/>
</dbReference>
<evidence type="ECO:0000256" key="3">
    <source>
        <dbReference type="ARBA" id="ARBA00022555"/>
    </source>
</evidence>
<proteinExistence type="inferred from homology"/>
<dbReference type="GO" id="GO:0002161">
    <property type="term" value="F:aminoacyl-tRNA deacylase activity"/>
    <property type="evidence" value="ECO:0007669"/>
    <property type="project" value="TreeGrafter"/>
</dbReference>
<name>A0AA35SYY4_GEOBA</name>
<keyword evidence="4 11" id="KW-0436">Ligase</keyword>
<evidence type="ECO:0000259" key="10">
    <source>
        <dbReference type="PROSITE" id="PS50860"/>
    </source>
</evidence>
<dbReference type="PROSITE" id="PS50860">
    <property type="entry name" value="AA_TRNA_LIGASE_II_ALA"/>
    <property type="match status" value="1"/>
</dbReference>
<evidence type="ECO:0000256" key="4">
    <source>
        <dbReference type="ARBA" id="ARBA00022598"/>
    </source>
</evidence>
<dbReference type="GO" id="GO:0005524">
    <property type="term" value="F:ATP binding"/>
    <property type="evidence" value="ECO:0007669"/>
    <property type="project" value="UniProtKB-KW"/>
</dbReference>
<dbReference type="AlphaFoldDB" id="A0AA35SYY4"/>